<reference evidence="2" key="1">
    <citation type="submission" date="2021-01" db="EMBL/GenBank/DDBJ databases">
        <authorList>
            <person name="Corre E."/>
            <person name="Pelletier E."/>
            <person name="Niang G."/>
            <person name="Scheremetjew M."/>
            <person name="Finn R."/>
            <person name="Kale V."/>
            <person name="Holt S."/>
            <person name="Cochrane G."/>
            <person name="Meng A."/>
            <person name="Brown T."/>
            <person name="Cohen L."/>
        </authorList>
    </citation>
    <scope>NUCLEOTIDE SEQUENCE</scope>
    <source>
        <strain evidence="2">CCMP2078</strain>
    </source>
</reference>
<feature type="compositionally biased region" description="Polar residues" evidence="1">
    <location>
        <begin position="370"/>
        <end position="382"/>
    </location>
</feature>
<feature type="compositionally biased region" description="Low complexity" evidence="1">
    <location>
        <begin position="424"/>
        <end position="434"/>
    </location>
</feature>
<feature type="region of interest" description="Disordered" evidence="1">
    <location>
        <begin position="332"/>
        <end position="463"/>
    </location>
</feature>
<evidence type="ECO:0000256" key="1">
    <source>
        <dbReference type="SAM" id="MobiDB-lite"/>
    </source>
</evidence>
<name>A0A7R9YDP1_9STRA</name>
<protein>
    <recommendedName>
        <fullName evidence="3">Ubiquitin-like domain-containing protein</fullName>
    </recommendedName>
</protein>
<organism evidence="2">
    <name type="scientific">Pinguiococcus pyrenoidosus</name>
    <dbReference type="NCBI Taxonomy" id="172671"/>
    <lineage>
        <taxon>Eukaryota</taxon>
        <taxon>Sar</taxon>
        <taxon>Stramenopiles</taxon>
        <taxon>Ochrophyta</taxon>
        <taxon>Pinguiophyceae</taxon>
        <taxon>Pinguiochrysidales</taxon>
        <taxon>Pinguiochrysidaceae</taxon>
        <taxon>Pinguiococcus</taxon>
    </lineage>
</organism>
<accession>A0A7R9YDP1</accession>
<dbReference type="AlphaFoldDB" id="A0A7R9YDP1"/>
<proteinExistence type="predicted"/>
<gene>
    <name evidence="2" type="ORF">PPYR1160_LOCUS9594</name>
</gene>
<evidence type="ECO:0000313" key="2">
    <source>
        <dbReference type="EMBL" id="CAD8260092.1"/>
    </source>
</evidence>
<feature type="compositionally biased region" description="Low complexity" evidence="1">
    <location>
        <begin position="399"/>
        <end position="415"/>
    </location>
</feature>
<sequence length="463" mass="49771">MTTSRAAKSLRALDSDARAPSRSRLASQIRLRSASGRSIGTLAASESRLEDIWKAALQATGLSREDLHLIRGGRLLRDGILGGEQLGKDRIVHVVVKTAARSLVTCRVLHPETRQITAGPQLRAGATLEELQRALAKMGLMPKKCATAREIHIIVKGKVMRKHLRVGDYFLGQGQPPLLRLARQPDLGRDVDIRIHTPGAPPIPSSVPMNTKGAVRLRIADLQAARRVGIPDGAQYDVHLGAEFGCQCLSGTTAFSDIDMMISAGPVDVFIVPSIRDLPVFVPPPPPPSFGVDILASCAYLVGSHVLMLAAHQHFAAMQNETKVEQLKKIYGDKASRSAGKARGTRAEKRSMPCPQRQSKTPKKRERASPATSVASPMQQATPECARSLRQTLEESKAAEVAAAAAAATTTTATAPDAQRNRAPRGTAATPGTRRTPRPARRGASQKAGNRRLFAGLKRGFFK</sequence>
<dbReference type="EMBL" id="HBEA01012588">
    <property type="protein sequence ID" value="CAD8260092.1"/>
    <property type="molecule type" value="Transcribed_RNA"/>
</dbReference>
<evidence type="ECO:0008006" key="3">
    <source>
        <dbReference type="Google" id="ProtNLM"/>
    </source>
</evidence>